<keyword evidence="4 5" id="KW-0472">Membrane</keyword>
<evidence type="ECO:0000256" key="1">
    <source>
        <dbReference type="ARBA" id="ARBA00004141"/>
    </source>
</evidence>
<name>A0A494ZRM6_9BACI</name>
<reference evidence="7 8" key="1">
    <citation type="journal article" date="2016" name="Int. J. Syst. Evol. Microbiol.">
        <title>Oceanobacillus halophilus sp. nov., a novel moderately halophilic bacterium from a hypersaline lake.</title>
        <authorList>
            <person name="Amoozegar M.A."/>
            <person name="Bagheri M."/>
            <person name="Makhdoumi A."/>
            <person name="Nikou M.M."/>
            <person name="Fazeli S.A.S."/>
            <person name="Schumann P."/>
            <person name="Sproer C."/>
            <person name="Sanchez-Porro C."/>
            <person name="Ventosa A."/>
        </authorList>
    </citation>
    <scope>NUCLEOTIDE SEQUENCE [LARGE SCALE GENOMIC DNA]</scope>
    <source>
        <strain evidence="7 8">DSM 23996</strain>
    </source>
</reference>
<feature type="transmembrane region" description="Helical" evidence="5">
    <location>
        <begin position="132"/>
        <end position="150"/>
    </location>
</feature>
<dbReference type="Proteomes" id="UP000269301">
    <property type="component" value="Unassembled WGS sequence"/>
</dbReference>
<dbReference type="GO" id="GO:0016020">
    <property type="term" value="C:membrane"/>
    <property type="evidence" value="ECO:0007669"/>
    <property type="project" value="UniProtKB-SubCell"/>
</dbReference>
<keyword evidence="3 5" id="KW-1133">Transmembrane helix</keyword>
<evidence type="ECO:0000256" key="2">
    <source>
        <dbReference type="ARBA" id="ARBA00022692"/>
    </source>
</evidence>
<dbReference type="Pfam" id="PF04893">
    <property type="entry name" value="Yip1"/>
    <property type="match status" value="1"/>
</dbReference>
<organism evidence="7 8">
    <name type="scientific">Oceanobacillus halophilus</name>
    <dbReference type="NCBI Taxonomy" id="930130"/>
    <lineage>
        <taxon>Bacteria</taxon>
        <taxon>Bacillati</taxon>
        <taxon>Bacillota</taxon>
        <taxon>Bacilli</taxon>
        <taxon>Bacillales</taxon>
        <taxon>Bacillaceae</taxon>
        <taxon>Oceanobacillus</taxon>
    </lineage>
</organism>
<gene>
    <name evidence="7" type="ORF">D8M06_19115</name>
</gene>
<feature type="transmembrane region" description="Helical" evidence="5">
    <location>
        <begin position="79"/>
        <end position="112"/>
    </location>
</feature>
<evidence type="ECO:0000256" key="4">
    <source>
        <dbReference type="ARBA" id="ARBA00023136"/>
    </source>
</evidence>
<dbReference type="AlphaFoldDB" id="A0A494ZRM6"/>
<evidence type="ECO:0000256" key="5">
    <source>
        <dbReference type="SAM" id="Phobius"/>
    </source>
</evidence>
<feature type="transmembrane region" description="Helical" evidence="5">
    <location>
        <begin position="170"/>
        <end position="191"/>
    </location>
</feature>
<keyword evidence="2 5" id="KW-0812">Transmembrane</keyword>
<dbReference type="InterPro" id="IPR006977">
    <property type="entry name" value="Yip1_dom"/>
</dbReference>
<keyword evidence="8" id="KW-1185">Reference proteome</keyword>
<feature type="transmembrane region" description="Helical" evidence="5">
    <location>
        <begin position="45"/>
        <end position="67"/>
    </location>
</feature>
<comment type="subcellular location">
    <subcellularLocation>
        <location evidence="1">Membrane</location>
        <topology evidence="1">Multi-pass membrane protein</topology>
    </subcellularLocation>
</comment>
<feature type="transmembrane region" description="Helical" evidence="5">
    <location>
        <begin position="203"/>
        <end position="225"/>
    </location>
</feature>
<accession>A0A494ZRM6</accession>
<evidence type="ECO:0000313" key="7">
    <source>
        <dbReference type="EMBL" id="RKQ28208.1"/>
    </source>
</evidence>
<proteinExistence type="predicted"/>
<evidence type="ECO:0000313" key="8">
    <source>
        <dbReference type="Proteomes" id="UP000269301"/>
    </source>
</evidence>
<sequence length="231" mass="25028">MERMFGMSEEKKQEIDEVEQRKPSLFGMIWSPTEQFERIKEQPKIWAPLGIISVLFIVGTLITILGTDLGIEGFSEDEMAIFAGFAVVISIIVGVISPILGTLIISFIYWLIAKLARSEVSFKQLFSMNTYLMILSVLSLIINGTGIALLGGNPETIFTSLGSLIQAEGAIGALFDSIEVFGIWGVILTAIGLHKVADFSKGLAWTISIVFFVIGIIFAMIGAALSGMVGV</sequence>
<protein>
    <submittedName>
        <fullName evidence="7">YIP1 family protein</fullName>
    </submittedName>
</protein>
<feature type="domain" description="Yip1" evidence="6">
    <location>
        <begin position="27"/>
        <end position="219"/>
    </location>
</feature>
<comment type="caution">
    <text evidence="7">The sequence shown here is derived from an EMBL/GenBank/DDBJ whole genome shotgun (WGS) entry which is preliminary data.</text>
</comment>
<dbReference type="EMBL" id="RBZP01000033">
    <property type="protein sequence ID" value="RKQ28208.1"/>
    <property type="molecule type" value="Genomic_DNA"/>
</dbReference>
<evidence type="ECO:0000256" key="3">
    <source>
        <dbReference type="ARBA" id="ARBA00022989"/>
    </source>
</evidence>
<evidence type="ECO:0000259" key="6">
    <source>
        <dbReference type="Pfam" id="PF04893"/>
    </source>
</evidence>